<organism evidence="1 2">
    <name type="scientific">Flagellimonas pacifica</name>
    <dbReference type="NCBI Taxonomy" id="1247520"/>
    <lineage>
        <taxon>Bacteria</taxon>
        <taxon>Pseudomonadati</taxon>
        <taxon>Bacteroidota</taxon>
        <taxon>Flavobacteriia</taxon>
        <taxon>Flavobacteriales</taxon>
        <taxon>Flavobacteriaceae</taxon>
        <taxon>Flagellimonas</taxon>
    </lineage>
</organism>
<keyword evidence="1" id="KW-0223">Dioxygenase</keyword>
<dbReference type="Proteomes" id="UP000219048">
    <property type="component" value="Unassembled WGS sequence"/>
</dbReference>
<dbReference type="RefSeq" id="WP_097046178.1">
    <property type="nucleotide sequence ID" value="NZ_OBEH01000003.1"/>
</dbReference>
<keyword evidence="1" id="KW-0560">Oxidoreductase</keyword>
<dbReference type="Pfam" id="PF05721">
    <property type="entry name" value="PhyH"/>
    <property type="match status" value="1"/>
</dbReference>
<reference evidence="2" key="1">
    <citation type="submission" date="2017-09" db="EMBL/GenBank/DDBJ databases">
        <authorList>
            <person name="Varghese N."/>
            <person name="Submissions S."/>
        </authorList>
    </citation>
    <scope>NUCLEOTIDE SEQUENCE [LARGE SCALE GENOMIC DNA]</scope>
    <source>
        <strain evidence="2">DSM 25885</strain>
    </source>
</reference>
<keyword evidence="2" id="KW-1185">Reference proteome</keyword>
<evidence type="ECO:0000313" key="2">
    <source>
        <dbReference type="Proteomes" id="UP000219048"/>
    </source>
</evidence>
<dbReference type="InterPro" id="IPR008775">
    <property type="entry name" value="Phytyl_CoA_dOase-like"/>
</dbReference>
<dbReference type="OrthoDB" id="9814777at2"/>
<accession>A0A285MSJ9</accession>
<protein>
    <submittedName>
        <fullName evidence="1">Phytanoyl-CoA dioxygenase (PhyH)</fullName>
    </submittedName>
</protein>
<gene>
    <name evidence="1" type="ORF">SAMN06265377_1999</name>
</gene>
<dbReference type="PANTHER" id="PTHR20883">
    <property type="entry name" value="PHYTANOYL-COA DIOXYGENASE DOMAIN CONTAINING 1"/>
    <property type="match status" value="1"/>
</dbReference>
<dbReference type="AlphaFoldDB" id="A0A285MSJ9"/>
<dbReference type="PANTHER" id="PTHR20883:SF46">
    <property type="entry name" value="PHYTANOYL-COA HYDROXYLASE"/>
    <property type="match status" value="1"/>
</dbReference>
<dbReference type="SUPFAM" id="SSF51197">
    <property type="entry name" value="Clavaminate synthase-like"/>
    <property type="match status" value="1"/>
</dbReference>
<dbReference type="Gene3D" id="2.60.120.620">
    <property type="entry name" value="q2cbj1_9rhob like domain"/>
    <property type="match status" value="1"/>
</dbReference>
<evidence type="ECO:0000313" key="1">
    <source>
        <dbReference type="EMBL" id="SNZ00179.1"/>
    </source>
</evidence>
<sequence length="239" mass="27430">MRKDFLTTGFVKLDTLIPFSEVEKLRVLYEDLLNDKKRTEGLRSDLGGEEENKNTVEKITQIMRPSLIESKLSESMTYELALNHAKKLLGDDMELDFDMLINKAPHTNTPTPWHQDAAYWIKMPDKRSVSCWVALDNVHAENGCMWFIPKEDELLKEHRPHTKGGALHCETDTSNAQCITLDAGGCTFHDGFTLHFSRGNTTDGPRRALILNFRPKKMIEFEREQGIEHTGERKVRNNS</sequence>
<dbReference type="GO" id="GO:0005506">
    <property type="term" value="F:iron ion binding"/>
    <property type="evidence" value="ECO:0007669"/>
    <property type="project" value="UniProtKB-ARBA"/>
</dbReference>
<proteinExistence type="predicted"/>
<name>A0A285MSJ9_9FLAO</name>
<dbReference type="EMBL" id="OBEH01000003">
    <property type="protein sequence ID" value="SNZ00179.1"/>
    <property type="molecule type" value="Genomic_DNA"/>
</dbReference>
<dbReference type="GO" id="GO:0016706">
    <property type="term" value="F:2-oxoglutarate-dependent dioxygenase activity"/>
    <property type="evidence" value="ECO:0007669"/>
    <property type="project" value="UniProtKB-ARBA"/>
</dbReference>